<reference evidence="3 4" key="1">
    <citation type="submission" date="2024-07" db="EMBL/GenBank/DDBJ databases">
        <title>Section-level genome sequencing and comparative genomics of Aspergillus sections Usti and Cavernicolus.</title>
        <authorList>
            <consortium name="Lawrence Berkeley National Laboratory"/>
            <person name="Nybo J.L."/>
            <person name="Vesth T.C."/>
            <person name="Theobald S."/>
            <person name="Frisvad J.C."/>
            <person name="Larsen T.O."/>
            <person name="Kjaerboelling I."/>
            <person name="Rothschild-Mancinelli K."/>
            <person name="Lyhne E.K."/>
            <person name="Kogle M.E."/>
            <person name="Barry K."/>
            <person name="Clum A."/>
            <person name="Na H."/>
            <person name="Ledsgaard L."/>
            <person name="Lin J."/>
            <person name="Lipzen A."/>
            <person name="Kuo A."/>
            <person name="Riley R."/>
            <person name="Mondo S."/>
            <person name="Labutti K."/>
            <person name="Haridas S."/>
            <person name="Pangalinan J."/>
            <person name="Salamov A.A."/>
            <person name="Simmons B.A."/>
            <person name="Magnuson J.K."/>
            <person name="Chen J."/>
            <person name="Drula E."/>
            <person name="Henrissat B."/>
            <person name="Wiebenga A."/>
            <person name="Lubbers R.J."/>
            <person name="Gomes A.C."/>
            <person name="Macurrencykelacurrency M.R."/>
            <person name="Stajich J."/>
            <person name="Grigoriev I.V."/>
            <person name="Mortensen U.H."/>
            <person name="De Vries R.P."/>
            <person name="Baker S.E."/>
            <person name="Andersen M.R."/>
        </authorList>
    </citation>
    <scope>NUCLEOTIDE SEQUENCE [LARGE SCALE GENOMIC DNA]</scope>
    <source>
        <strain evidence="3 4">CBS 449.75</strain>
    </source>
</reference>
<proteinExistence type="inferred from homology"/>
<dbReference type="Proteomes" id="UP001610432">
    <property type="component" value="Unassembled WGS sequence"/>
</dbReference>
<dbReference type="InterPro" id="IPR015422">
    <property type="entry name" value="PyrdxlP-dep_Trfase_small"/>
</dbReference>
<evidence type="ECO:0000313" key="3">
    <source>
        <dbReference type="EMBL" id="KAL2864414.1"/>
    </source>
</evidence>
<protein>
    <recommendedName>
        <fullName evidence="5">Aminotransferase class-III</fullName>
    </recommendedName>
</protein>
<sequence>MATPSPSSSPSYLLTPNLSHPEAIPTIISAHHNILTLSDGRIIIDATGGPAVVSIGHHNEDVKRAVAQQMDQLSFAHSLFWTHDAAKELARVLVESTGHKLAKALFFGSGTRYRTECCLE</sequence>
<comment type="similarity">
    <text evidence="1">Belongs to the class-III pyridoxal-phosphate-dependent aminotransferase family.</text>
</comment>
<dbReference type="Gene3D" id="3.90.1150.10">
    <property type="entry name" value="Aspartate Aminotransferase, domain 1"/>
    <property type="match status" value="1"/>
</dbReference>
<dbReference type="Pfam" id="PF00202">
    <property type="entry name" value="Aminotran_3"/>
    <property type="match status" value="1"/>
</dbReference>
<evidence type="ECO:0000256" key="2">
    <source>
        <dbReference type="ARBA" id="ARBA00022898"/>
    </source>
</evidence>
<dbReference type="SUPFAM" id="SSF53383">
    <property type="entry name" value="PLP-dependent transferases"/>
    <property type="match status" value="1"/>
</dbReference>
<evidence type="ECO:0000256" key="1">
    <source>
        <dbReference type="ARBA" id="ARBA00008954"/>
    </source>
</evidence>
<dbReference type="PANTHER" id="PTHR43094">
    <property type="entry name" value="AMINOTRANSFERASE"/>
    <property type="match status" value="1"/>
</dbReference>
<accession>A0ABR4LIP9</accession>
<dbReference type="Gene3D" id="3.40.640.10">
    <property type="entry name" value="Type I PLP-dependent aspartate aminotransferase-like (Major domain)"/>
    <property type="match status" value="1"/>
</dbReference>
<gene>
    <name evidence="3" type="ORF">BJX67DRAFT_383884</name>
</gene>
<keyword evidence="4" id="KW-1185">Reference proteome</keyword>
<name>A0ABR4LIP9_9EURO</name>
<evidence type="ECO:0008006" key="5">
    <source>
        <dbReference type="Google" id="ProtNLM"/>
    </source>
</evidence>
<dbReference type="InterPro" id="IPR015424">
    <property type="entry name" value="PyrdxlP-dep_Trfase"/>
</dbReference>
<comment type="caution">
    <text evidence="3">The sequence shown here is derived from an EMBL/GenBank/DDBJ whole genome shotgun (WGS) entry which is preliminary data.</text>
</comment>
<dbReference type="RefSeq" id="XP_070883393.1">
    <property type="nucleotide sequence ID" value="XM_071033549.1"/>
</dbReference>
<dbReference type="GeneID" id="98148621"/>
<dbReference type="InterPro" id="IPR015421">
    <property type="entry name" value="PyrdxlP-dep_Trfase_major"/>
</dbReference>
<dbReference type="PANTHER" id="PTHR43094:SF1">
    <property type="entry name" value="AMINOTRANSFERASE CLASS-III"/>
    <property type="match status" value="1"/>
</dbReference>
<keyword evidence="2" id="KW-0663">Pyridoxal phosphate</keyword>
<evidence type="ECO:0000313" key="4">
    <source>
        <dbReference type="Proteomes" id="UP001610432"/>
    </source>
</evidence>
<organism evidence="3 4">
    <name type="scientific">Aspergillus lucknowensis</name>
    <dbReference type="NCBI Taxonomy" id="176173"/>
    <lineage>
        <taxon>Eukaryota</taxon>
        <taxon>Fungi</taxon>
        <taxon>Dikarya</taxon>
        <taxon>Ascomycota</taxon>
        <taxon>Pezizomycotina</taxon>
        <taxon>Eurotiomycetes</taxon>
        <taxon>Eurotiomycetidae</taxon>
        <taxon>Eurotiales</taxon>
        <taxon>Aspergillaceae</taxon>
        <taxon>Aspergillus</taxon>
        <taxon>Aspergillus subgen. Nidulantes</taxon>
    </lineage>
</organism>
<dbReference type="EMBL" id="JBFXLQ010000041">
    <property type="protein sequence ID" value="KAL2864414.1"/>
    <property type="molecule type" value="Genomic_DNA"/>
</dbReference>
<dbReference type="InterPro" id="IPR005814">
    <property type="entry name" value="Aminotrans_3"/>
</dbReference>